<dbReference type="SUPFAM" id="SSF55486">
    <property type="entry name" value="Metalloproteases ('zincins'), catalytic domain"/>
    <property type="match status" value="1"/>
</dbReference>
<proteinExistence type="inferred from homology"/>
<reference evidence="17" key="1">
    <citation type="submission" date="2022-03" db="EMBL/GenBank/DDBJ databases">
        <authorList>
            <person name="Alioto T."/>
            <person name="Alioto T."/>
            <person name="Gomez Garrido J."/>
        </authorList>
    </citation>
    <scope>NUCLEOTIDE SEQUENCE</scope>
</reference>
<feature type="binding site" evidence="14">
    <location>
        <position position="152"/>
    </location>
    <ligand>
        <name>Zn(2+)</name>
        <dbReference type="ChEBI" id="CHEBI:29105"/>
        <label>2</label>
        <note>catalytic</note>
    </ligand>
</feature>
<dbReference type="InterPro" id="IPR021158">
    <property type="entry name" value="Pept_M10A_Zn_BS"/>
</dbReference>
<sequence length="200" mass="22444">MQKFFGMKVTGRLTKDTMDMMKRPRCGMPDVAEFTLFTGRPRWQTTSLTYRILNYTPDLPVPEVNNAIARAFKVWSEVTPLTFRMITTGRADIFIQFSQGTHGDSNPFDGPSNILAHAYAPGNGIGGDAHFDEGERWSSSNLGINLFLVAAHEFGHSMGLGHSTDRAALMFPTYNFVNPNTFRLSQDDINGIQTLYGRRR</sequence>
<dbReference type="AlphaFoldDB" id="A0AAD1VRE4"/>
<keyword evidence="6 14" id="KW-0479">Metal-binding</keyword>
<feature type="binding site" evidence="14">
    <location>
        <position position="135"/>
    </location>
    <ligand>
        <name>Ca(2+)</name>
        <dbReference type="ChEBI" id="CHEBI:29108"/>
        <label>1</label>
    </ligand>
</feature>
<name>A0AAD1VRE4_PELCU</name>
<evidence type="ECO:0000256" key="13">
    <source>
        <dbReference type="PIRSR" id="PIRSR621190-1"/>
    </source>
</evidence>
<dbReference type="InterPro" id="IPR001818">
    <property type="entry name" value="Pept_M10_metallopeptidase"/>
</dbReference>
<dbReference type="EMBL" id="OW240912">
    <property type="protein sequence ID" value="CAH2225387.1"/>
    <property type="molecule type" value="Genomic_DNA"/>
</dbReference>
<dbReference type="GO" id="GO:0006508">
    <property type="term" value="P:proteolysis"/>
    <property type="evidence" value="ECO:0007669"/>
    <property type="project" value="UniProtKB-KW"/>
</dbReference>
<keyword evidence="12" id="KW-0865">Zymogen</keyword>
<comment type="similarity">
    <text evidence="2">Belongs to the peptidase M10A family.</text>
</comment>
<evidence type="ECO:0000256" key="2">
    <source>
        <dbReference type="ARBA" id="ARBA00010370"/>
    </source>
</evidence>
<dbReference type="InterPro" id="IPR021190">
    <property type="entry name" value="Pept_M10A"/>
</dbReference>
<feature type="binding site" evidence="14">
    <location>
        <position position="126"/>
    </location>
    <ligand>
        <name>Ca(2+)</name>
        <dbReference type="ChEBI" id="CHEBI:29108"/>
        <label>2</label>
    </ligand>
</feature>
<dbReference type="Gene3D" id="3.40.390.10">
    <property type="entry name" value="Collagenase (Catalytic Domain)"/>
    <property type="match status" value="1"/>
</dbReference>
<feature type="binding site" evidence="14">
    <location>
        <position position="112"/>
    </location>
    <ligand>
        <name>Ca(2+)</name>
        <dbReference type="ChEBI" id="CHEBI:29108"/>
        <label>3</label>
    </ligand>
</feature>
<dbReference type="PANTHER" id="PTHR10201:SF317">
    <property type="entry name" value="MATRILYSIN-LIKE"/>
    <property type="match status" value="1"/>
</dbReference>
<dbReference type="SUPFAM" id="SSF47090">
    <property type="entry name" value="PGBD-like"/>
    <property type="match status" value="1"/>
</dbReference>
<evidence type="ECO:0000256" key="10">
    <source>
        <dbReference type="ARBA" id="ARBA00022837"/>
    </source>
</evidence>
<keyword evidence="9 14" id="KW-0862">Zinc</keyword>
<feature type="binding site" evidence="14">
    <location>
        <position position="117"/>
    </location>
    <ligand>
        <name>Zn(2+)</name>
        <dbReference type="ChEBI" id="CHEBI:29105"/>
        <label>1</label>
    </ligand>
</feature>
<evidence type="ECO:0000256" key="8">
    <source>
        <dbReference type="ARBA" id="ARBA00022801"/>
    </source>
</evidence>
<feature type="binding site" evidence="14">
    <location>
        <position position="156"/>
    </location>
    <ligand>
        <name>Zn(2+)</name>
        <dbReference type="ChEBI" id="CHEBI:29105"/>
        <label>2</label>
        <note>catalytic</note>
    </ligand>
</feature>
<keyword evidence="7" id="KW-0732">Signal</keyword>
<evidence type="ECO:0000256" key="9">
    <source>
        <dbReference type="ARBA" id="ARBA00022833"/>
    </source>
</evidence>
<dbReference type="CDD" id="cd04278">
    <property type="entry name" value="ZnMc_MMP"/>
    <property type="match status" value="1"/>
</dbReference>
<gene>
    <name evidence="17" type="ORF">PECUL_23A018629</name>
</gene>
<feature type="binding site" evidence="14">
    <location>
        <position position="130"/>
    </location>
    <ligand>
        <name>Zn(2+)</name>
        <dbReference type="ChEBI" id="CHEBI:29105"/>
        <label>1</label>
    </ligand>
</feature>
<dbReference type="Proteomes" id="UP001295444">
    <property type="component" value="Chromosome 01"/>
</dbReference>
<evidence type="ECO:0000313" key="18">
    <source>
        <dbReference type="Proteomes" id="UP001295444"/>
    </source>
</evidence>
<keyword evidence="4" id="KW-0272">Extracellular matrix</keyword>
<dbReference type="GO" id="GO:0008270">
    <property type="term" value="F:zinc ion binding"/>
    <property type="evidence" value="ECO:0007669"/>
    <property type="project" value="InterPro"/>
</dbReference>
<evidence type="ECO:0000256" key="14">
    <source>
        <dbReference type="PIRSR" id="PIRSR621190-2"/>
    </source>
</evidence>
<protein>
    <submittedName>
        <fullName evidence="17">Collagenase 3-like</fullName>
    </submittedName>
</protein>
<keyword evidence="8" id="KW-0378">Hydrolase</keyword>
<comment type="cofactor">
    <cofactor evidence="14">
        <name>Zn(2+)</name>
        <dbReference type="ChEBI" id="CHEBI:29105"/>
    </cofactor>
    <text evidence="14">Binds 2 Zn(2+) ions per subunit.</text>
</comment>
<keyword evidence="11" id="KW-0482">Metalloprotease</keyword>
<feature type="binding site" evidence="14">
    <location>
        <position position="128"/>
    </location>
    <ligand>
        <name>Ca(2+)</name>
        <dbReference type="ChEBI" id="CHEBI:29108"/>
        <label>2</label>
    </ligand>
</feature>
<evidence type="ECO:0000256" key="7">
    <source>
        <dbReference type="ARBA" id="ARBA00022729"/>
    </source>
</evidence>
<dbReference type="PROSITE" id="PS00546">
    <property type="entry name" value="CYSTEINE_SWITCH"/>
    <property type="match status" value="1"/>
</dbReference>
<dbReference type="GO" id="GO:0005615">
    <property type="term" value="C:extracellular space"/>
    <property type="evidence" value="ECO:0007669"/>
    <property type="project" value="TreeGrafter"/>
</dbReference>
<feature type="binding site" evidence="14">
    <location>
        <position position="170"/>
    </location>
    <ligand>
        <name>Zn(2+)</name>
        <dbReference type="ChEBI" id="CHEBI:29105"/>
        <label>2</label>
        <note>catalytic</note>
    </ligand>
</feature>
<dbReference type="FunFam" id="3.40.390.10:FF:000007">
    <property type="entry name" value="Collagenase 3"/>
    <property type="match status" value="1"/>
</dbReference>
<keyword evidence="3" id="KW-0964">Secreted</keyword>
<feature type="binding site" evidence="14">
    <location>
        <position position="132"/>
    </location>
    <ligand>
        <name>Ca(2+)</name>
        <dbReference type="ChEBI" id="CHEBI:29108"/>
        <label>3</label>
    </ligand>
</feature>
<evidence type="ECO:0000256" key="12">
    <source>
        <dbReference type="ARBA" id="ARBA00023145"/>
    </source>
</evidence>
<dbReference type="GO" id="GO:0030198">
    <property type="term" value="P:extracellular matrix organization"/>
    <property type="evidence" value="ECO:0007669"/>
    <property type="project" value="TreeGrafter"/>
</dbReference>
<feature type="binding site" evidence="14">
    <location>
        <position position="109"/>
    </location>
    <ligand>
        <name>Ca(2+)</name>
        <dbReference type="ChEBI" id="CHEBI:29108"/>
        <label>3</label>
    </ligand>
</feature>
<keyword evidence="18" id="KW-1185">Reference proteome</keyword>
<feature type="binding site" evidence="14">
    <location>
        <position position="110"/>
    </location>
    <ligand>
        <name>Ca(2+)</name>
        <dbReference type="ChEBI" id="CHEBI:29108"/>
        <label>3</label>
    </ligand>
</feature>
<feature type="binding site" evidence="14">
    <location>
        <position position="104"/>
    </location>
    <ligand>
        <name>Zn(2+)</name>
        <dbReference type="ChEBI" id="CHEBI:29105"/>
        <label>1</label>
    </ligand>
</feature>
<keyword evidence="5" id="KW-0645">Protease</keyword>
<evidence type="ECO:0000313" key="17">
    <source>
        <dbReference type="EMBL" id="CAH2225387.1"/>
    </source>
</evidence>
<feature type="active site" evidence="13">
    <location>
        <position position="153"/>
    </location>
</feature>
<feature type="binding site" evidence="14">
    <location>
        <position position="135"/>
    </location>
    <ligand>
        <name>Ca(2+)</name>
        <dbReference type="ChEBI" id="CHEBI:29108"/>
        <label>3</label>
    </ligand>
</feature>
<organism evidence="17 18">
    <name type="scientific">Pelobates cultripes</name>
    <name type="common">Western spadefoot toad</name>
    <dbReference type="NCBI Taxonomy" id="61616"/>
    <lineage>
        <taxon>Eukaryota</taxon>
        <taxon>Metazoa</taxon>
        <taxon>Chordata</taxon>
        <taxon>Craniata</taxon>
        <taxon>Vertebrata</taxon>
        <taxon>Euteleostomi</taxon>
        <taxon>Amphibia</taxon>
        <taxon>Batrachia</taxon>
        <taxon>Anura</taxon>
        <taxon>Pelobatoidea</taxon>
        <taxon>Pelobatidae</taxon>
        <taxon>Pelobates</taxon>
    </lineage>
</organism>
<feature type="domain" description="Peptidase metallopeptidase" evidence="16">
    <location>
        <begin position="39"/>
        <end position="198"/>
    </location>
</feature>
<dbReference type="PANTHER" id="PTHR10201">
    <property type="entry name" value="MATRIX METALLOPROTEINASE"/>
    <property type="match status" value="1"/>
</dbReference>
<dbReference type="PRINTS" id="PR00138">
    <property type="entry name" value="MATRIXIN"/>
</dbReference>
<feature type="binding site" evidence="14">
    <location>
        <position position="92"/>
    </location>
    <ligand>
        <name>Ca(2+)</name>
        <dbReference type="ChEBI" id="CHEBI:29108"/>
        <label>2</label>
    </ligand>
</feature>
<dbReference type="SMART" id="SM00235">
    <property type="entry name" value="ZnMc"/>
    <property type="match status" value="1"/>
</dbReference>
<dbReference type="InterPro" id="IPR033739">
    <property type="entry name" value="M10A_MMP"/>
</dbReference>
<keyword evidence="10 14" id="KW-0106">Calcium</keyword>
<feature type="binding site" description="in inhibited form" evidence="14">
    <location>
        <position position="26"/>
    </location>
    <ligand>
        <name>Zn(2+)</name>
        <dbReference type="ChEBI" id="CHEBI:29105"/>
        <label>2</label>
        <note>catalytic</note>
    </ligand>
</feature>
<feature type="binding site" evidence="14">
    <location>
        <position position="162"/>
    </location>
    <ligand>
        <name>Zn(2+)</name>
        <dbReference type="ChEBI" id="CHEBI:29105"/>
        <label>2</label>
        <note>catalytic</note>
    </ligand>
</feature>
<dbReference type="InterPro" id="IPR024079">
    <property type="entry name" value="MetalloPept_cat_dom_sf"/>
</dbReference>
<accession>A0AAD1VRE4</accession>
<dbReference type="InterPro" id="IPR006026">
    <property type="entry name" value="Peptidase_Metallo"/>
</dbReference>
<evidence type="ECO:0000256" key="3">
    <source>
        <dbReference type="ARBA" id="ARBA00022525"/>
    </source>
</evidence>
<comment type="subcellular location">
    <subcellularLocation>
        <location evidence="1">Secreted</location>
        <location evidence="1">Extracellular space</location>
        <location evidence="1">Extracellular matrix</location>
    </subcellularLocation>
</comment>
<evidence type="ECO:0000256" key="6">
    <source>
        <dbReference type="ARBA" id="ARBA00022723"/>
    </source>
</evidence>
<evidence type="ECO:0000256" key="11">
    <source>
        <dbReference type="ARBA" id="ARBA00023049"/>
    </source>
</evidence>
<feature type="binding site" evidence="14">
    <location>
        <position position="102"/>
    </location>
    <ligand>
        <name>Zn(2+)</name>
        <dbReference type="ChEBI" id="CHEBI:29105"/>
        <label>1</label>
    </ligand>
</feature>
<feature type="short sequence motif" description="Cysteine switch" evidence="15">
    <location>
        <begin position="24"/>
        <end position="31"/>
    </location>
</feature>
<evidence type="ECO:0000256" key="15">
    <source>
        <dbReference type="PIRSR" id="PIRSR621190-5"/>
    </source>
</evidence>
<evidence type="ECO:0000259" key="16">
    <source>
        <dbReference type="SMART" id="SM00235"/>
    </source>
</evidence>
<feature type="binding site" evidence="14">
    <location>
        <position position="58"/>
    </location>
    <ligand>
        <name>Ca(2+)</name>
        <dbReference type="ChEBI" id="CHEBI:29108"/>
        <label>1</label>
    </ligand>
</feature>
<dbReference type="Pfam" id="PF00413">
    <property type="entry name" value="Peptidase_M10"/>
    <property type="match status" value="1"/>
</dbReference>
<dbReference type="InterPro" id="IPR036365">
    <property type="entry name" value="PGBD-like_sf"/>
</dbReference>
<dbReference type="GO" id="GO:0004222">
    <property type="term" value="F:metalloendopeptidase activity"/>
    <property type="evidence" value="ECO:0007669"/>
    <property type="project" value="InterPro"/>
</dbReference>
<dbReference type="GO" id="GO:0030574">
    <property type="term" value="P:collagen catabolic process"/>
    <property type="evidence" value="ECO:0007669"/>
    <property type="project" value="TreeGrafter"/>
</dbReference>
<evidence type="ECO:0000256" key="5">
    <source>
        <dbReference type="ARBA" id="ARBA00022670"/>
    </source>
</evidence>
<dbReference type="GO" id="GO:0031012">
    <property type="term" value="C:extracellular matrix"/>
    <property type="evidence" value="ECO:0007669"/>
    <property type="project" value="InterPro"/>
</dbReference>
<evidence type="ECO:0000256" key="4">
    <source>
        <dbReference type="ARBA" id="ARBA00022530"/>
    </source>
</evidence>
<comment type="cofactor">
    <cofactor evidence="14">
        <name>Ca(2+)</name>
        <dbReference type="ChEBI" id="CHEBI:29108"/>
    </cofactor>
    <text evidence="14">Can bind about 5 Ca(2+) ions per subunit.</text>
</comment>
<evidence type="ECO:0000256" key="1">
    <source>
        <dbReference type="ARBA" id="ARBA00004498"/>
    </source>
</evidence>